<dbReference type="GO" id="GO:0004222">
    <property type="term" value="F:metalloendopeptidase activity"/>
    <property type="evidence" value="ECO:0007669"/>
    <property type="project" value="InterPro"/>
</dbReference>
<proteinExistence type="inferred from homology"/>
<evidence type="ECO:0000259" key="4">
    <source>
        <dbReference type="Pfam" id="PF05649"/>
    </source>
</evidence>
<dbReference type="GO" id="GO:0016485">
    <property type="term" value="P:protein processing"/>
    <property type="evidence" value="ECO:0007669"/>
    <property type="project" value="TreeGrafter"/>
</dbReference>
<dbReference type="InterPro" id="IPR000718">
    <property type="entry name" value="Peptidase_M13"/>
</dbReference>
<evidence type="ECO:0000256" key="1">
    <source>
        <dbReference type="ARBA" id="ARBA00004401"/>
    </source>
</evidence>
<protein>
    <recommendedName>
        <fullName evidence="4">Peptidase M13 N-terminal domain-containing protein</fullName>
    </recommendedName>
</protein>
<feature type="non-terminal residue" evidence="5">
    <location>
        <position position="119"/>
    </location>
</feature>
<sequence length="119" mass="13839">QAYKVQCPNSDVPRWMFCVGIVITSPLSAALSSLYVKRYFNATTKTATLNITKMIFEEMSRRIEELDWMEAGTRQQAKYKLSRMGQHIGYPDEFMDKKSIEDFYKGLKINKNNFFEAMG</sequence>
<dbReference type="Pfam" id="PF05649">
    <property type="entry name" value="Peptidase_M13_N"/>
    <property type="match status" value="1"/>
</dbReference>
<name>A0A1B6J1Q4_9HEMI</name>
<reference evidence="5" key="1">
    <citation type="submission" date="2015-11" db="EMBL/GenBank/DDBJ databases">
        <title>De novo transcriptome assembly of four potential Pierce s Disease insect vectors from Arizona vineyards.</title>
        <authorList>
            <person name="Tassone E.E."/>
        </authorList>
    </citation>
    <scope>NUCLEOTIDE SEQUENCE</scope>
</reference>
<dbReference type="InterPro" id="IPR042089">
    <property type="entry name" value="Peptidase_M13_dom_2"/>
</dbReference>
<dbReference type="SUPFAM" id="SSF55486">
    <property type="entry name" value="Metalloproteases ('zincins'), catalytic domain"/>
    <property type="match status" value="1"/>
</dbReference>
<keyword evidence="3" id="KW-0472">Membrane</keyword>
<dbReference type="AlphaFoldDB" id="A0A1B6J1Q4"/>
<feature type="non-terminal residue" evidence="5">
    <location>
        <position position="1"/>
    </location>
</feature>
<dbReference type="GO" id="GO:0005886">
    <property type="term" value="C:plasma membrane"/>
    <property type="evidence" value="ECO:0007669"/>
    <property type="project" value="UniProtKB-SubCell"/>
</dbReference>
<dbReference type="EMBL" id="GECU01014656">
    <property type="protein sequence ID" value="JAS93050.1"/>
    <property type="molecule type" value="Transcribed_RNA"/>
</dbReference>
<dbReference type="PANTHER" id="PTHR11733">
    <property type="entry name" value="ZINC METALLOPROTEASE FAMILY M13 NEPRILYSIN-RELATED"/>
    <property type="match status" value="1"/>
</dbReference>
<dbReference type="InterPro" id="IPR024079">
    <property type="entry name" value="MetalloPept_cat_dom_sf"/>
</dbReference>
<dbReference type="PROSITE" id="PS51885">
    <property type="entry name" value="NEPRILYSIN"/>
    <property type="match status" value="1"/>
</dbReference>
<dbReference type="InterPro" id="IPR008753">
    <property type="entry name" value="Peptidase_M13_N"/>
</dbReference>
<feature type="domain" description="Peptidase M13 N-terminal" evidence="4">
    <location>
        <begin position="11"/>
        <end position="91"/>
    </location>
</feature>
<organism evidence="5">
    <name type="scientific">Homalodisca liturata</name>
    <dbReference type="NCBI Taxonomy" id="320908"/>
    <lineage>
        <taxon>Eukaryota</taxon>
        <taxon>Metazoa</taxon>
        <taxon>Ecdysozoa</taxon>
        <taxon>Arthropoda</taxon>
        <taxon>Hexapoda</taxon>
        <taxon>Insecta</taxon>
        <taxon>Pterygota</taxon>
        <taxon>Neoptera</taxon>
        <taxon>Paraneoptera</taxon>
        <taxon>Hemiptera</taxon>
        <taxon>Auchenorrhyncha</taxon>
        <taxon>Membracoidea</taxon>
        <taxon>Cicadellidae</taxon>
        <taxon>Cicadellinae</taxon>
        <taxon>Proconiini</taxon>
        <taxon>Homalodisca</taxon>
    </lineage>
</organism>
<gene>
    <name evidence="5" type="ORF">g.1971</name>
</gene>
<comment type="similarity">
    <text evidence="2">Belongs to the peptidase M13 family.</text>
</comment>
<keyword evidence="3" id="KW-1133">Transmembrane helix</keyword>
<comment type="subcellular location">
    <subcellularLocation>
        <location evidence="1">Cell membrane</location>
        <topology evidence="1">Single-pass type II membrane protein</topology>
    </subcellularLocation>
</comment>
<dbReference type="Gene3D" id="1.10.1380.10">
    <property type="entry name" value="Neutral endopeptidase , domain2"/>
    <property type="match status" value="1"/>
</dbReference>
<evidence type="ECO:0000256" key="3">
    <source>
        <dbReference type="SAM" id="Phobius"/>
    </source>
</evidence>
<feature type="transmembrane region" description="Helical" evidence="3">
    <location>
        <begin position="12"/>
        <end position="36"/>
    </location>
</feature>
<evidence type="ECO:0000256" key="2">
    <source>
        <dbReference type="ARBA" id="ARBA00007357"/>
    </source>
</evidence>
<keyword evidence="3" id="KW-0812">Transmembrane</keyword>
<evidence type="ECO:0000313" key="5">
    <source>
        <dbReference type="EMBL" id="JAS93050.1"/>
    </source>
</evidence>
<dbReference type="Gene3D" id="3.40.390.10">
    <property type="entry name" value="Collagenase (Catalytic Domain)"/>
    <property type="match status" value="1"/>
</dbReference>
<dbReference type="PANTHER" id="PTHR11733:SF224">
    <property type="entry name" value="NEPRILYSIN-2"/>
    <property type="match status" value="1"/>
</dbReference>
<accession>A0A1B6J1Q4</accession>